<dbReference type="RefSeq" id="WP_120465722.1">
    <property type="nucleotide sequence ID" value="NZ_CATAJS010000062.1"/>
</dbReference>
<keyword evidence="5" id="KW-0812">Transmembrane</keyword>
<keyword evidence="5" id="KW-1133">Transmembrane helix</keyword>
<accession>A0A3A9ARP7</accession>
<comment type="similarity">
    <text evidence="2">Belongs to the methyl-accepting chemotaxis (MCP) protein family.</text>
</comment>
<dbReference type="GO" id="GO:0006935">
    <property type="term" value="P:chemotaxis"/>
    <property type="evidence" value="ECO:0007669"/>
    <property type="project" value="InterPro"/>
</dbReference>
<dbReference type="PANTHER" id="PTHR32089">
    <property type="entry name" value="METHYL-ACCEPTING CHEMOTAXIS PROTEIN MCPB"/>
    <property type="match status" value="1"/>
</dbReference>
<evidence type="ECO:0000256" key="4">
    <source>
        <dbReference type="SAM" id="Coils"/>
    </source>
</evidence>
<dbReference type="GO" id="GO:0004888">
    <property type="term" value="F:transmembrane signaling receptor activity"/>
    <property type="evidence" value="ECO:0007669"/>
    <property type="project" value="InterPro"/>
</dbReference>
<dbReference type="GO" id="GO:0007165">
    <property type="term" value="P:signal transduction"/>
    <property type="evidence" value="ECO:0007669"/>
    <property type="project" value="UniProtKB-KW"/>
</dbReference>
<dbReference type="SMART" id="SM00283">
    <property type="entry name" value="MA"/>
    <property type="match status" value="1"/>
</dbReference>
<feature type="transmembrane region" description="Helical" evidence="5">
    <location>
        <begin position="180"/>
        <end position="205"/>
    </location>
</feature>
<dbReference type="GO" id="GO:0016020">
    <property type="term" value="C:membrane"/>
    <property type="evidence" value="ECO:0007669"/>
    <property type="project" value="InterPro"/>
</dbReference>
<dbReference type="PRINTS" id="PR00260">
    <property type="entry name" value="CHEMTRNSDUCR"/>
</dbReference>
<sequence length="528" mass="58148">MKKKFTIQQRLILPIILLEVVALISNVLSVFNINNVNFNASKIVDDYMVGLETLQNIRHTTTNIHKMALSHIVATDYNTMINVVAEIKEEEKTLEAYLEEYKNYVTEEEEEIYAQLLDNYESFRHVLVYLVCASADSKTQDAYAYANGDVARFGSAIASNTDELYAAVNARTVSARQKLLTVYIISLVMAAASIAACLMLVLAAIRIIKKYVITPIKGTVDTLQESSQKLDEVTGEVRKCTRTSGKSVKVLSTLADSLSMAIQKVANNASIINGSAVDIKGDVHDMAEECRVMTDYSSAMKLRADEMEGAAQANTEVIQKKVADILEVLEEAIENSKSVDQVDRLTKDIVSISSSTNLIALNASIEAAHAGEAGKGFAVIATEIQSLANSCSQTAEHIQEVNQVVTNAVHNLSRHAQDMADYLNETILAEFQEFVRSGRQYKEDADYVEEMIDAFNSRTDRLRNSMVEIADSIESITKAIDDGVSGITGVADSAKSLVDDMEDITVRMDTNQVIVEELKNQMEVFADL</sequence>
<dbReference type="InterPro" id="IPR024478">
    <property type="entry name" value="HlyB_4HB_MCP"/>
</dbReference>
<protein>
    <submittedName>
        <fullName evidence="7">Methyl-accepting chemotaxis protein</fullName>
    </submittedName>
</protein>
<dbReference type="Pfam" id="PF00015">
    <property type="entry name" value="MCPsignal"/>
    <property type="match status" value="1"/>
</dbReference>
<dbReference type="PROSITE" id="PS50111">
    <property type="entry name" value="CHEMOTAXIS_TRANSDUC_2"/>
    <property type="match status" value="1"/>
</dbReference>
<keyword evidence="4" id="KW-0175">Coiled coil</keyword>
<organism evidence="7 8">
    <name type="scientific">Parablautia intestinalis</name>
    <dbReference type="NCBI Taxonomy" id="2320100"/>
    <lineage>
        <taxon>Bacteria</taxon>
        <taxon>Bacillati</taxon>
        <taxon>Bacillota</taxon>
        <taxon>Clostridia</taxon>
        <taxon>Lachnospirales</taxon>
        <taxon>Lachnospiraceae</taxon>
        <taxon>Parablautia</taxon>
    </lineage>
</organism>
<dbReference type="InterPro" id="IPR004090">
    <property type="entry name" value="Chemotax_Me-accpt_rcpt"/>
</dbReference>
<feature type="transmembrane region" description="Helical" evidence="5">
    <location>
        <begin position="12"/>
        <end position="31"/>
    </location>
</feature>
<dbReference type="Proteomes" id="UP000280696">
    <property type="component" value="Unassembled WGS sequence"/>
</dbReference>
<name>A0A3A9ARP7_9FIRM</name>
<keyword evidence="5" id="KW-0472">Membrane</keyword>
<comment type="caution">
    <text evidence="7">The sequence shown here is derived from an EMBL/GenBank/DDBJ whole genome shotgun (WGS) entry which is preliminary data.</text>
</comment>
<evidence type="ECO:0000256" key="1">
    <source>
        <dbReference type="ARBA" id="ARBA00023224"/>
    </source>
</evidence>
<dbReference type="SUPFAM" id="SSF58104">
    <property type="entry name" value="Methyl-accepting chemotaxis protein (MCP) signaling domain"/>
    <property type="match status" value="1"/>
</dbReference>
<gene>
    <name evidence="7" type="ORF">D7V94_00355</name>
</gene>
<dbReference type="OrthoDB" id="9760371at2"/>
<evidence type="ECO:0000256" key="2">
    <source>
        <dbReference type="ARBA" id="ARBA00029447"/>
    </source>
</evidence>
<proteinExistence type="inferred from homology"/>
<evidence type="ECO:0000256" key="5">
    <source>
        <dbReference type="SAM" id="Phobius"/>
    </source>
</evidence>
<dbReference type="PANTHER" id="PTHR32089:SF112">
    <property type="entry name" value="LYSOZYME-LIKE PROTEIN-RELATED"/>
    <property type="match status" value="1"/>
</dbReference>
<feature type="domain" description="Methyl-accepting transducer" evidence="6">
    <location>
        <begin position="247"/>
        <end position="477"/>
    </location>
</feature>
<dbReference type="Pfam" id="PF12729">
    <property type="entry name" value="4HB_MCP_1"/>
    <property type="match status" value="1"/>
</dbReference>
<keyword evidence="8" id="KW-1185">Reference proteome</keyword>
<dbReference type="Gene3D" id="1.10.287.950">
    <property type="entry name" value="Methyl-accepting chemotaxis protein"/>
    <property type="match status" value="1"/>
</dbReference>
<dbReference type="InterPro" id="IPR004089">
    <property type="entry name" value="MCPsignal_dom"/>
</dbReference>
<evidence type="ECO:0000259" key="6">
    <source>
        <dbReference type="PROSITE" id="PS50111"/>
    </source>
</evidence>
<feature type="coiled-coil region" evidence="4">
    <location>
        <begin position="80"/>
        <end position="107"/>
    </location>
</feature>
<keyword evidence="1 3" id="KW-0807">Transducer</keyword>
<reference evidence="7 8" key="1">
    <citation type="submission" date="2018-09" db="EMBL/GenBank/DDBJ databases">
        <title>Murine metabolic-syndrome-specific gut microbial biobank.</title>
        <authorList>
            <person name="Liu C."/>
        </authorList>
    </citation>
    <scope>NUCLEOTIDE SEQUENCE [LARGE SCALE GENOMIC DNA]</scope>
    <source>
        <strain evidence="7 8">0.1xD8-82</strain>
    </source>
</reference>
<dbReference type="AlphaFoldDB" id="A0A3A9ARP7"/>
<evidence type="ECO:0000256" key="3">
    <source>
        <dbReference type="PROSITE-ProRule" id="PRU00284"/>
    </source>
</evidence>
<evidence type="ECO:0000313" key="7">
    <source>
        <dbReference type="EMBL" id="RKI94072.1"/>
    </source>
</evidence>
<dbReference type="EMBL" id="RAYQ01000001">
    <property type="protein sequence ID" value="RKI94072.1"/>
    <property type="molecule type" value="Genomic_DNA"/>
</dbReference>
<evidence type="ECO:0000313" key="8">
    <source>
        <dbReference type="Proteomes" id="UP000280696"/>
    </source>
</evidence>